<keyword evidence="1" id="KW-0472">Membrane</keyword>
<reference evidence="3" key="1">
    <citation type="submission" date="2016-10" db="EMBL/GenBank/DDBJ databases">
        <authorList>
            <person name="Varghese N."/>
        </authorList>
    </citation>
    <scope>NUCLEOTIDE SEQUENCE [LARGE SCALE GENOMIC DNA]</scope>
    <source>
        <strain evidence="3">DSM 45096 / BCRC 16803 / CGMCC 4.1857 / CIP 109030 / JCM 12277 / KCTC 19219 / NBRC 100920 / 33214</strain>
    </source>
</reference>
<keyword evidence="1" id="KW-0812">Transmembrane</keyword>
<feature type="transmembrane region" description="Helical" evidence="1">
    <location>
        <begin position="158"/>
        <end position="177"/>
    </location>
</feature>
<evidence type="ECO:0000256" key="1">
    <source>
        <dbReference type="SAM" id="Phobius"/>
    </source>
</evidence>
<dbReference type="EMBL" id="FOAZ01000018">
    <property type="protein sequence ID" value="SEM08923.1"/>
    <property type="molecule type" value="Genomic_DNA"/>
</dbReference>
<sequence length="208" mass="20720">MSGTVDAGTATGTATATTVDPDAEAQYASSESELFAARGLGLAMALAAADPVNLVHAGAPLEAGIVRIVLLALMALAAWFTAAPVVARPVTGDHRWASALSRHRNTVLAVGFVVAVALGDPPVWMMTCDAGLLLAYLLFVDGAAAGPPGAAQLRDWPAVVAAVAATGLVLAGATVSVATADSWARATAGLLVLAVATGVALTVRRSRG</sequence>
<feature type="transmembrane region" description="Helical" evidence="1">
    <location>
        <begin position="64"/>
        <end position="86"/>
    </location>
</feature>
<dbReference type="eggNOG" id="ENOG50320TH">
    <property type="taxonomic scope" value="Bacteria"/>
</dbReference>
<organism evidence="2 3">
    <name type="scientific">Streptacidiphilus jiangxiensis</name>
    <dbReference type="NCBI Taxonomy" id="235985"/>
    <lineage>
        <taxon>Bacteria</taxon>
        <taxon>Bacillati</taxon>
        <taxon>Actinomycetota</taxon>
        <taxon>Actinomycetes</taxon>
        <taxon>Kitasatosporales</taxon>
        <taxon>Streptomycetaceae</taxon>
        <taxon>Streptacidiphilus</taxon>
    </lineage>
</organism>
<accession>A0A1H7VI97</accession>
<feature type="transmembrane region" description="Helical" evidence="1">
    <location>
        <begin position="107"/>
        <end position="124"/>
    </location>
</feature>
<keyword evidence="3" id="KW-1185">Reference proteome</keyword>
<feature type="transmembrane region" description="Helical" evidence="1">
    <location>
        <begin position="183"/>
        <end position="203"/>
    </location>
</feature>
<dbReference type="STRING" id="235985.SAMN05414137_11858"/>
<proteinExistence type="predicted"/>
<dbReference type="RefSeq" id="WP_052438588.1">
    <property type="nucleotide sequence ID" value="NZ_BBPN01000010.1"/>
</dbReference>
<evidence type="ECO:0000313" key="2">
    <source>
        <dbReference type="EMBL" id="SEM08923.1"/>
    </source>
</evidence>
<dbReference type="Proteomes" id="UP000183015">
    <property type="component" value="Unassembled WGS sequence"/>
</dbReference>
<name>A0A1H7VI97_STRJI</name>
<protein>
    <submittedName>
        <fullName evidence="2">Uncharacterized protein</fullName>
    </submittedName>
</protein>
<dbReference type="AlphaFoldDB" id="A0A1H7VI97"/>
<gene>
    <name evidence="2" type="ORF">SAMN05414137_11858</name>
</gene>
<feature type="transmembrane region" description="Helical" evidence="1">
    <location>
        <begin position="130"/>
        <end position="146"/>
    </location>
</feature>
<keyword evidence="1" id="KW-1133">Transmembrane helix</keyword>
<evidence type="ECO:0000313" key="3">
    <source>
        <dbReference type="Proteomes" id="UP000183015"/>
    </source>
</evidence>